<dbReference type="Gene3D" id="1.10.3460.10">
    <property type="entry name" value="Chlorophyll a/b binding protein domain"/>
    <property type="match status" value="1"/>
</dbReference>
<feature type="binding site" evidence="5">
    <location>
        <position position="46"/>
    </location>
    <ligand>
        <name>chlorophyll a</name>
        <dbReference type="ChEBI" id="CHEBI:58416"/>
        <label>1</label>
    </ligand>
</feature>
<accession>A0A7S2HCZ1</accession>
<evidence type="ECO:0000256" key="3">
    <source>
        <dbReference type="ARBA" id="ARBA00022531"/>
    </source>
</evidence>
<feature type="binding site" evidence="5">
    <location>
        <position position="70"/>
    </location>
    <ligand>
        <name>chlorophyll a</name>
        <dbReference type="ChEBI" id="CHEBI:58416"/>
        <label>1</label>
    </ligand>
</feature>
<evidence type="ECO:0000256" key="1">
    <source>
        <dbReference type="ARBA" id="ARBA00004229"/>
    </source>
</evidence>
<keyword evidence="5" id="KW-0157">Chromophore</keyword>
<dbReference type="GO" id="GO:0009765">
    <property type="term" value="P:photosynthesis, light harvesting"/>
    <property type="evidence" value="ECO:0007669"/>
    <property type="project" value="InterPro"/>
</dbReference>
<feature type="binding site" evidence="5">
    <location>
        <position position="67"/>
    </location>
    <ligand>
        <name>chlorophyll a</name>
        <dbReference type="ChEBI" id="CHEBI:58416"/>
        <label>1</label>
    </ligand>
</feature>
<dbReference type="GO" id="GO:0016020">
    <property type="term" value="C:membrane"/>
    <property type="evidence" value="ECO:0007669"/>
    <property type="project" value="InterPro"/>
</dbReference>
<dbReference type="GO" id="GO:0016168">
    <property type="term" value="F:chlorophyll binding"/>
    <property type="evidence" value="ECO:0007669"/>
    <property type="project" value="UniProtKB-KW"/>
</dbReference>
<feature type="binding site" evidence="5">
    <location>
        <position position="169"/>
    </location>
    <ligand>
        <name>chlorophyll a</name>
        <dbReference type="ChEBI" id="CHEBI:58416"/>
        <label>1</label>
    </ligand>
</feature>
<dbReference type="GO" id="GO:0009507">
    <property type="term" value="C:chloroplast"/>
    <property type="evidence" value="ECO:0007669"/>
    <property type="project" value="UniProtKB-SubCell"/>
</dbReference>
<feature type="binding site" evidence="5">
    <location>
        <position position="172"/>
    </location>
    <ligand>
        <name>chlorophyll a</name>
        <dbReference type="ChEBI" id="CHEBI:58416"/>
        <label>1</label>
    </ligand>
</feature>
<dbReference type="EMBL" id="HBGU01048298">
    <property type="protein sequence ID" value="CAD9487204.1"/>
    <property type="molecule type" value="Transcribed_RNA"/>
</dbReference>
<name>A0A7S2HCZ1_9EUKA</name>
<evidence type="ECO:0000256" key="4">
    <source>
        <dbReference type="ARBA" id="ARBA00022640"/>
    </source>
</evidence>
<sequence length="198" mass="20979">MAMISMHMASVGFQAAAPLRASGRSQVSMAIEDMAGISTETGKVLWDPLKLSANMDESNLNLIRAAELKHCRVAMLATVGWAWTATGTHFNGMLSNHPPVSFADAAAAANPIAAAAMVPGFGIWQMILAIGSLEIYWENKYPSNECAGNFGVPAVTQDPAELRKLEDAELKNGRLAMLGIISFACAIGIPGSVPLYPF</sequence>
<dbReference type="SUPFAM" id="SSF103511">
    <property type="entry name" value="Chlorophyll a-b binding protein"/>
    <property type="match status" value="1"/>
</dbReference>
<organism evidence="6">
    <name type="scientific">Haptolina brevifila</name>
    <dbReference type="NCBI Taxonomy" id="156173"/>
    <lineage>
        <taxon>Eukaryota</taxon>
        <taxon>Haptista</taxon>
        <taxon>Haptophyta</taxon>
        <taxon>Prymnesiophyceae</taxon>
        <taxon>Prymnesiales</taxon>
        <taxon>Prymnesiaceae</taxon>
        <taxon>Haptolina</taxon>
    </lineage>
</organism>
<feature type="binding site" evidence="5">
    <location>
        <position position="174"/>
    </location>
    <ligand>
        <name>chlorophyll a</name>
        <dbReference type="ChEBI" id="CHEBI:58416"/>
        <label>1</label>
    </ligand>
</feature>
<evidence type="ECO:0000256" key="5">
    <source>
        <dbReference type="PIRSR" id="PIRSR601344-1"/>
    </source>
</evidence>
<proteinExistence type="predicted"/>
<protein>
    <submittedName>
        <fullName evidence="6">Uncharacterized protein</fullName>
    </submittedName>
</protein>
<feature type="binding site" description="axial binding residue" evidence="5">
    <location>
        <position position="72"/>
    </location>
    <ligand>
        <name>chlorophyll b</name>
        <dbReference type="ChEBI" id="CHEBI:61721"/>
        <label>1</label>
    </ligand>
    <ligandPart>
        <name>Mg</name>
        <dbReference type="ChEBI" id="CHEBI:25107"/>
    </ligandPart>
</feature>
<feature type="binding site" evidence="5">
    <location>
        <position position="52"/>
    </location>
    <ligand>
        <name>chlorophyll a</name>
        <dbReference type="ChEBI" id="CHEBI:58416"/>
        <label>1</label>
    </ligand>
</feature>
<keyword evidence="3" id="KW-0602">Photosynthesis</keyword>
<gene>
    <name evidence="6" type="ORF">CBRE1094_LOCUS26306</name>
</gene>
<dbReference type="InterPro" id="IPR001344">
    <property type="entry name" value="Chloro_AB-bd_pln"/>
</dbReference>
<keyword evidence="5" id="KW-0148">Chlorophyll</keyword>
<dbReference type="Pfam" id="PF00504">
    <property type="entry name" value="Chloroa_b-bind"/>
    <property type="match status" value="1"/>
</dbReference>
<dbReference type="InterPro" id="IPR022796">
    <property type="entry name" value="Chloroa_b-bind"/>
</dbReference>
<comment type="subcellular location">
    <subcellularLocation>
        <location evidence="1">Plastid</location>
        <location evidence="1">Chloroplast</location>
    </subcellularLocation>
</comment>
<keyword evidence="4" id="KW-0934">Plastid</keyword>
<dbReference type="PANTHER" id="PTHR21649">
    <property type="entry name" value="CHLOROPHYLL A/B BINDING PROTEIN"/>
    <property type="match status" value="1"/>
</dbReference>
<evidence type="ECO:0000313" key="6">
    <source>
        <dbReference type="EMBL" id="CAD9487204.1"/>
    </source>
</evidence>
<keyword evidence="2" id="KW-0150">Chloroplast</keyword>
<evidence type="ECO:0000256" key="2">
    <source>
        <dbReference type="ARBA" id="ARBA00022528"/>
    </source>
</evidence>
<feature type="binding site" description="axial binding residue" evidence="5">
    <location>
        <position position="133"/>
    </location>
    <ligand>
        <name>chlorophyll b</name>
        <dbReference type="ChEBI" id="CHEBI:61721"/>
        <label>1</label>
    </ligand>
    <ligandPart>
        <name>Mg</name>
        <dbReference type="ChEBI" id="CHEBI:25107"/>
    </ligandPart>
</feature>
<reference evidence="6" key="1">
    <citation type="submission" date="2021-01" db="EMBL/GenBank/DDBJ databases">
        <authorList>
            <person name="Corre E."/>
            <person name="Pelletier E."/>
            <person name="Niang G."/>
            <person name="Scheremetjew M."/>
            <person name="Finn R."/>
            <person name="Kale V."/>
            <person name="Holt S."/>
            <person name="Cochrane G."/>
            <person name="Meng A."/>
            <person name="Brown T."/>
            <person name="Cohen L."/>
        </authorList>
    </citation>
    <scope>NUCLEOTIDE SEQUENCE</scope>
    <source>
        <strain evidence="6">UTEX LB 985</strain>
    </source>
</reference>
<dbReference type="AlphaFoldDB" id="A0A7S2HCZ1"/>